<evidence type="ECO:0000259" key="3">
    <source>
        <dbReference type="PROSITE" id="PS51186"/>
    </source>
</evidence>
<reference evidence="4 5" key="1">
    <citation type="submission" date="2019-03" db="EMBL/GenBank/DDBJ databases">
        <title>Genomic analyses of the natural microbiome of Caenorhabditis elegans.</title>
        <authorList>
            <person name="Samuel B."/>
        </authorList>
    </citation>
    <scope>NUCLEOTIDE SEQUENCE [LARGE SCALE GENOMIC DNA]</scope>
    <source>
        <strain evidence="4 5">JUb54</strain>
    </source>
</reference>
<dbReference type="EMBL" id="SLYQ01000008">
    <property type="protein sequence ID" value="TCQ71010.1"/>
    <property type="molecule type" value="Genomic_DNA"/>
</dbReference>
<dbReference type="PANTHER" id="PTHR43877:SF2">
    <property type="entry name" value="AMINOALKYLPHOSPHONATE N-ACETYLTRANSFERASE-RELATED"/>
    <property type="match status" value="1"/>
</dbReference>
<evidence type="ECO:0000313" key="5">
    <source>
        <dbReference type="Proteomes" id="UP000295263"/>
    </source>
</evidence>
<dbReference type="PANTHER" id="PTHR43877">
    <property type="entry name" value="AMINOALKYLPHOSPHONATE N-ACETYLTRANSFERASE-RELATED-RELATED"/>
    <property type="match status" value="1"/>
</dbReference>
<keyword evidence="1" id="KW-0808">Transferase</keyword>
<dbReference type="AlphaFoldDB" id="A0ABD7QDX6"/>
<organism evidence="4 5">
    <name type="scientific">Raoultella ornithinolytica</name>
    <name type="common">Klebsiella ornithinolytica</name>
    <dbReference type="NCBI Taxonomy" id="54291"/>
    <lineage>
        <taxon>Bacteria</taxon>
        <taxon>Pseudomonadati</taxon>
        <taxon>Pseudomonadota</taxon>
        <taxon>Gammaproteobacteria</taxon>
        <taxon>Enterobacterales</taxon>
        <taxon>Enterobacteriaceae</taxon>
        <taxon>Klebsiella/Raoultella group</taxon>
        <taxon>Raoultella</taxon>
    </lineage>
</organism>
<dbReference type="InterPro" id="IPR000182">
    <property type="entry name" value="GNAT_dom"/>
</dbReference>
<dbReference type="Gene3D" id="3.40.630.30">
    <property type="match status" value="1"/>
</dbReference>
<dbReference type="InterPro" id="IPR016181">
    <property type="entry name" value="Acyl_CoA_acyltransferase"/>
</dbReference>
<dbReference type="Pfam" id="PF00583">
    <property type="entry name" value="Acetyltransf_1"/>
    <property type="match status" value="1"/>
</dbReference>
<sequence>MPTCKLREATLDDSHAVYALIGELKQKTYDRDAFARGFAMNLQNPTLRYQLAEVDGETVGLIGLQLQFPLNFNAWIGEVQELVVLPQMRGLQVGQALLAWAEQEARSRGATMIELSSGKARPDAHRFYLREGYAQSHLRFKKAL</sequence>
<dbReference type="SUPFAM" id="SSF55729">
    <property type="entry name" value="Acyl-CoA N-acyltransferases (Nat)"/>
    <property type="match status" value="1"/>
</dbReference>
<dbReference type="GO" id="GO:0016746">
    <property type="term" value="F:acyltransferase activity"/>
    <property type="evidence" value="ECO:0007669"/>
    <property type="project" value="UniProtKB-KW"/>
</dbReference>
<dbReference type="InterPro" id="IPR050832">
    <property type="entry name" value="Bact_Acetyltransf"/>
</dbReference>
<gene>
    <name evidence="4" type="ORF">EC841_10816</name>
</gene>
<proteinExistence type="predicted"/>
<dbReference type="CDD" id="cd04301">
    <property type="entry name" value="NAT_SF"/>
    <property type="match status" value="1"/>
</dbReference>
<dbReference type="Proteomes" id="UP000295263">
    <property type="component" value="Unassembled WGS sequence"/>
</dbReference>
<dbReference type="RefSeq" id="WP_132513778.1">
    <property type="nucleotide sequence ID" value="NZ_SLYQ01000008.1"/>
</dbReference>
<evidence type="ECO:0000256" key="2">
    <source>
        <dbReference type="ARBA" id="ARBA00023315"/>
    </source>
</evidence>
<accession>A0ABD7QDX6</accession>
<dbReference type="PROSITE" id="PS51186">
    <property type="entry name" value="GNAT"/>
    <property type="match status" value="1"/>
</dbReference>
<evidence type="ECO:0000313" key="4">
    <source>
        <dbReference type="EMBL" id="TCQ71010.1"/>
    </source>
</evidence>
<name>A0ABD7QDX6_RAOOR</name>
<comment type="caution">
    <text evidence="4">The sequence shown here is derived from an EMBL/GenBank/DDBJ whole genome shotgun (WGS) entry which is preliminary data.</text>
</comment>
<protein>
    <submittedName>
        <fullName evidence="4">GNAT family acetyltransferase</fullName>
    </submittedName>
</protein>
<keyword evidence="2" id="KW-0012">Acyltransferase</keyword>
<evidence type="ECO:0000256" key="1">
    <source>
        <dbReference type="ARBA" id="ARBA00022679"/>
    </source>
</evidence>
<feature type="domain" description="N-acetyltransferase" evidence="3">
    <location>
        <begin position="4"/>
        <end position="144"/>
    </location>
</feature>
<dbReference type="NCBIfam" id="NF007530">
    <property type="entry name" value="PRK10146.1"/>
    <property type="match status" value="1"/>
</dbReference>